<dbReference type="Proteomes" id="UP001501303">
    <property type="component" value="Unassembled WGS sequence"/>
</dbReference>
<reference evidence="3" key="1">
    <citation type="journal article" date="2019" name="Int. J. Syst. Evol. Microbiol.">
        <title>The Global Catalogue of Microorganisms (GCM) 10K type strain sequencing project: providing services to taxonomists for standard genome sequencing and annotation.</title>
        <authorList>
            <consortium name="The Broad Institute Genomics Platform"/>
            <consortium name="The Broad Institute Genome Sequencing Center for Infectious Disease"/>
            <person name="Wu L."/>
            <person name="Ma J."/>
        </authorList>
    </citation>
    <scope>NUCLEOTIDE SEQUENCE [LARGE SCALE GENOMIC DNA]</scope>
    <source>
        <strain evidence="3">JCM 13581</strain>
    </source>
</reference>
<accession>A0ABP5AKN4</accession>
<name>A0ABP5AKN4_9ACTN</name>
<sequence>MPVSRWQKSSFSSEAGNCLNIAAGAGGRVRLRESDDPEVILSASGAALAALLHGIKSGALDGVRG</sequence>
<dbReference type="InterPro" id="IPR007278">
    <property type="entry name" value="DUF397"/>
</dbReference>
<dbReference type="RefSeq" id="WP_344261711.1">
    <property type="nucleotide sequence ID" value="NZ_BAAAMJ010000027.1"/>
</dbReference>
<evidence type="ECO:0000313" key="3">
    <source>
        <dbReference type="Proteomes" id="UP001501303"/>
    </source>
</evidence>
<evidence type="ECO:0000259" key="1">
    <source>
        <dbReference type="Pfam" id="PF04149"/>
    </source>
</evidence>
<proteinExistence type="predicted"/>
<protein>
    <recommendedName>
        <fullName evidence="1">DUF397 domain-containing protein</fullName>
    </recommendedName>
</protein>
<comment type="caution">
    <text evidence="2">The sequence shown here is derived from an EMBL/GenBank/DDBJ whole genome shotgun (WGS) entry which is preliminary data.</text>
</comment>
<dbReference type="Pfam" id="PF04149">
    <property type="entry name" value="DUF397"/>
    <property type="match status" value="1"/>
</dbReference>
<evidence type="ECO:0000313" key="2">
    <source>
        <dbReference type="EMBL" id="GAA1915289.1"/>
    </source>
</evidence>
<keyword evidence="3" id="KW-1185">Reference proteome</keyword>
<dbReference type="EMBL" id="BAAAMJ010000027">
    <property type="protein sequence ID" value="GAA1915289.1"/>
    <property type="molecule type" value="Genomic_DNA"/>
</dbReference>
<organism evidence="2 3">
    <name type="scientific">Streptomyces sodiiphilus</name>
    <dbReference type="NCBI Taxonomy" id="226217"/>
    <lineage>
        <taxon>Bacteria</taxon>
        <taxon>Bacillati</taxon>
        <taxon>Actinomycetota</taxon>
        <taxon>Actinomycetes</taxon>
        <taxon>Kitasatosporales</taxon>
        <taxon>Streptomycetaceae</taxon>
        <taxon>Streptomyces</taxon>
    </lineage>
</organism>
<gene>
    <name evidence="2" type="ORF">GCM10009716_25830</name>
</gene>
<feature type="domain" description="DUF397" evidence="1">
    <location>
        <begin position="5"/>
        <end position="56"/>
    </location>
</feature>